<proteinExistence type="predicted"/>
<comment type="subcellular location">
    <subcellularLocation>
        <location evidence="1">Membrane</location>
    </subcellularLocation>
</comment>
<dbReference type="AlphaFoldDB" id="A0A2S7IML4"/>
<reference evidence="7" key="1">
    <citation type="submission" date="2018-02" db="EMBL/GenBank/DDBJ databases">
        <title>Genome sequencing of Solimonas sp. HR-BB.</title>
        <authorList>
            <person name="Lee Y."/>
            <person name="Jeon C.O."/>
        </authorList>
    </citation>
    <scope>NUCLEOTIDE SEQUENCE [LARGE SCALE GENOMIC DNA]</scope>
    <source>
        <strain evidence="7">HR-U</strain>
    </source>
</reference>
<sequence length="117" mass="12602">MSITPPYPPNPGFNPATPLKPKNWLTENIVATVVGLFCCCGVNAITGVIGIVFSTQVDTKYNAGDYAGAESSANTAKIMFYVTAGLVALGVILNIISFFLYGGLMFKQMQDNYNYNM</sequence>
<dbReference type="InterPro" id="IPR007593">
    <property type="entry name" value="CD225/Dispanin_fam"/>
</dbReference>
<dbReference type="RefSeq" id="WP_104710147.1">
    <property type="nucleotide sequence ID" value="NZ_PTRA01000001.1"/>
</dbReference>
<feature type="transmembrane region" description="Helical" evidence="5">
    <location>
        <begin position="29"/>
        <end position="53"/>
    </location>
</feature>
<evidence type="ECO:0000256" key="1">
    <source>
        <dbReference type="ARBA" id="ARBA00004370"/>
    </source>
</evidence>
<keyword evidence="7" id="KW-1185">Reference proteome</keyword>
<keyword evidence="4 5" id="KW-0472">Membrane</keyword>
<keyword evidence="2 5" id="KW-0812">Transmembrane</keyword>
<evidence type="ECO:0000313" key="6">
    <source>
        <dbReference type="EMBL" id="PQA58983.1"/>
    </source>
</evidence>
<organism evidence="6 7">
    <name type="scientific">Siphonobacter curvatus</name>
    <dbReference type="NCBI Taxonomy" id="2094562"/>
    <lineage>
        <taxon>Bacteria</taxon>
        <taxon>Pseudomonadati</taxon>
        <taxon>Bacteroidota</taxon>
        <taxon>Cytophagia</taxon>
        <taxon>Cytophagales</taxon>
        <taxon>Cytophagaceae</taxon>
        <taxon>Siphonobacter</taxon>
    </lineage>
</organism>
<protein>
    <recommendedName>
        <fullName evidence="8">CD225/dispanin family protein</fullName>
    </recommendedName>
</protein>
<dbReference type="Proteomes" id="UP000239590">
    <property type="component" value="Unassembled WGS sequence"/>
</dbReference>
<dbReference type="OrthoDB" id="9815705at2"/>
<evidence type="ECO:0000256" key="3">
    <source>
        <dbReference type="ARBA" id="ARBA00022989"/>
    </source>
</evidence>
<dbReference type="EMBL" id="PTRA01000001">
    <property type="protein sequence ID" value="PQA58983.1"/>
    <property type="molecule type" value="Genomic_DNA"/>
</dbReference>
<dbReference type="Pfam" id="PF04505">
    <property type="entry name" value="CD225"/>
    <property type="match status" value="1"/>
</dbReference>
<name>A0A2S7IML4_9BACT</name>
<comment type="caution">
    <text evidence="6">The sequence shown here is derived from an EMBL/GenBank/DDBJ whole genome shotgun (WGS) entry which is preliminary data.</text>
</comment>
<evidence type="ECO:0000313" key="7">
    <source>
        <dbReference type="Proteomes" id="UP000239590"/>
    </source>
</evidence>
<evidence type="ECO:0008006" key="8">
    <source>
        <dbReference type="Google" id="ProtNLM"/>
    </source>
</evidence>
<keyword evidence="3 5" id="KW-1133">Transmembrane helix</keyword>
<evidence type="ECO:0000256" key="5">
    <source>
        <dbReference type="SAM" id="Phobius"/>
    </source>
</evidence>
<evidence type="ECO:0000256" key="2">
    <source>
        <dbReference type="ARBA" id="ARBA00022692"/>
    </source>
</evidence>
<accession>A0A2S7IML4</accession>
<dbReference type="GO" id="GO:0016020">
    <property type="term" value="C:membrane"/>
    <property type="evidence" value="ECO:0007669"/>
    <property type="project" value="UniProtKB-SubCell"/>
</dbReference>
<evidence type="ECO:0000256" key="4">
    <source>
        <dbReference type="ARBA" id="ARBA00023136"/>
    </source>
</evidence>
<feature type="transmembrane region" description="Helical" evidence="5">
    <location>
        <begin position="78"/>
        <end position="101"/>
    </location>
</feature>
<gene>
    <name evidence="6" type="ORF">C5O19_04810</name>
</gene>